<evidence type="ECO:0000259" key="1">
    <source>
        <dbReference type="Pfam" id="PF00561"/>
    </source>
</evidence>
<dbReference type="SUPFAM" id="SSF53474">
    <property type="entry name" value="alpha/beta-Hydrolases"/>
    <property type="match status" value="1"/>
</dbReference>
<dbReference type="Proteomes" id="UP000189670">
    <property type="component" value="Unassembled WGS sequence"/>
</dbReference>
<gene>
    <name evidence="2" type="ORF">OMM_08347</name>
</gene>
<accession>A0A1V1P8J9</accession>
<feature type="domain" description="AB hydrolase-1" evidence="1">
    <location>
        <begin position="30"/>
        <end position="279"/>
    </location>
</feature>
<dbReference type="Gene3D" id="3.40.50.1820">
    <property type="entry name" value="alpha/beta hydrolase"/>
    <property type="match status" value="1"/>
</dbReference>
<organism evidence="2 3">
    <name type="scientific">Candidatus Magnetoglobus multicellularis str. Araruama</name>
    <dbReference type="NCBI Taxonomy" id="890399"/>
    <lineage>
        <taxon>Bacteria</taxon>
        <taxon>Pseudomonadati</taxon>
        <taxon>Thermodesulfobacteriota</taxon>
        <taxon>Desulfobacteria</taxon>
        <taxon>Desulfobacterales</taxon>
        <taxon>Desulfobacteraceae</taxon>
        <taxon>Candidatus Magnetoglobus</taxon>
    </lineage>
</organism>
<evidence type="ECO:0000313" key="3">
    <source>
        <dbReference type="Proteomes" id="UP000189670"/>
    </source>
</evidence>
<dbReference type="InterPro" id="IPR029058">
    <property type="entry name" value="AB_hydrolase_fold"/>
</dbReference>
<dbReference type="AlphaFoldDB" id="A0A1V1P8J9"/>
<comment type="caution">
    <text evidence="2">The sequence shown here is derived from an EMBL/GenBank/DDBJ whole genome shotgun (WGS) entry which is preliminary data.</text>
</comment>
<protein>
    <recommendedName>
        <fullName evidence="1">AB hydrolase-1 domain-containing protein</fullName>
    </recommendedName>
</protein>
<name>A0A1V1P8J9_9BACT</name>
<reference evidence="3" key="1">
    <citation type="submission" date="2012-11" db="EMBL/GenBank/DDBJ databases">
        <authorList>
            <person name="Lucero-Rivera Y.E."/>
            <person name="Tovar-Ramirez D."/>
        </authorList>
    </citation>
    <scope>NUCLEOTIDE SEQUENCE [LARGE SCALE GENOMIC DNA]</scope>
    <source>
        <strain evidence="3">Araruama</strain>
    </source>
</reference>
<evidence type="ECO:0000313" key="2">
    <source>
        <dbReference type="EMBL" id="ETR71086.1"/>
    </source>
</evidence>
<dbReference type="PANTHER" id="PTHR43689">
    <property type="entry name" value="HYDROLASE"/>
    <property type="match status" value="1"/>
</dbReference>
<dbReference type="EMBL" id="ATBP01000324">
    <property type="protein sequence ID" value="ETR71086.1"/>
    <property type="molecule type" value="Genomic_DNA"/>
</dbReference>
<dbReference type="Pfam" id="PF00561">
    <property type="entry name" value="Abhydrolase_1"/>
    <property type="match status" value="1"/>
</dbReference>
<dbReference type="InterPro" id="IPR000073">
    <property type="entry name" value="AB_hydrolase_1"/>
</dbReference>
<sequence>MKINEGFVESEGHRLAYLAVNKNLDRQEQPSIVFIHGVLASVNFWLDCVPPSFKENRAWYSLSLPAHHPSTVPLNFAPEQVNEQWFFCVMNGALKALLGEKKAIIIGHSTGGFSALNLAIHQAPNVIGIISVMGFHNGHWGSAAGLLVKLAGMGKWAKSLFVSNIALSQKINIIQRVYATILAYNRSAYWSSPLSQRMIDNIQPDTSQQDPAALFPLFSGIYSLEIADDLHKISIPCYVFASTHDPVVPAEQSLVLASNIQHAKTVVFRNVGHMPFMEDTEAYFNALEEALTDIEGQYNHTNNKYEQDKQK</sequence>
<dbReference type="PANTHER" id="PTHR43689:SF8">
    <property type="entry name" value="ALPHA_BETA-HYDROLASES SUPERFAMILY PROTEIN"/>
    <property type="match status" value="1"/>
</dbReference>
<proteinExistence type="predicted"/>